<gene>
    <name evidence="9" type="ORF">SAMN05660918_1836</name>
</gene>
<dbReference type="PANTHER" id="PTHR30269:SF38">
    <property type="entry name" value="SULFITE EXPORTER TAUE_SAFE"/>
    <property type="match status" value="1"/>
</dbReference>
<comment type="subcellular location">
    <subcellularLocation>
        <location evidence="1 8">Cell membrane</location>
        <topology evidence="1 8">Multi-pass membrane protein</topology>
    </subcellularLocation>
</comment>
<feature type="transmembrane region" description="Helical" evidence="8">
    <location>
        <begin position="106"/>
        <end position="128"/>
    </location>
</feature>
<dbReference type="EMBL" id="FNYA01000004">
    <property type="protein sequence ID" value="SEI89227.1"/>
    <property type="molecule type" value="Genomic_DNA"/>
</dbReference>
<name>A0A1H6UHH9_9FLAO</name>
<feature type="transmembrane region" description="Helical" evidence="8">
    <location>
        <begin position="140"/>
        <end position="160"/>
    </location>
</feature>
<keyword evidence="7 8" id="KW-0472">Membrane</keyword>
<feature type="transmembrane region" description="Helical" evidence="8">
    <location>
        <begin position="27"/>
        <end position="52"/>
    </location>
</feature>
<sequence>MEYILIPIVALLASVLTFFSGFGLGTLLLPAFALFFPVDVAIALTAIVHFLNNAFKFVLVRKHINWKIALQFGLPALLFSLLGAFLLDKITNANILDEYTLNNKVFQITLMKIIVAFLLIFFALFELLPKLKNLQFPEKYLPIGGILSGFFGGLSGHQGALRSAFLTKVGLSKEAFIATGVIIACMIDVSRMSVYFTNISKVKDSLNWNLICIATLAAFIGVYFGNKLVKKITINTIQKIVAFMIILFAMALGLGIV</sequence>
<proteinExistence type="inferred from homology"/>
<feature type="transmembrane region" description="Helical" evidence="8">
    <location>
        <begin position="237"/>
        <end position="256"/>
    </location>
</feature>
<evidence type="ECO:0000313" key="9">
    <source>
        <dbReference type="EMBL" id="SEI89227.1"/>
    </source>
</evidence>
<feature type="transmembrane region" description="Helical" evidence="8">
    <location>
        <begin position="64"/>
        <end position="86"/>
    </location>
</feature>
<evidence type="ECO:0000256" key="7">
    <source>
        <dbReference type="ARBA" id="ARBA00023136"/>
    </source>
</evidence>
<dbReference type="RefSeq" id="WP_091311957.1">
    <property type="nucleotide sequence ID" value="NZ_CBCSJU010000004.1"/>
</dbReference>
<evidence type="ECO:0000256" key="8">
    <source>
        <dbReference type="RuleBase" id="RU363041"/>
    </source>
</evidence>
<evidence type="ECO:0000256" key="1">
    <source>
        <dbReference type="ARBA" id="ARBA00004651"/>
    </source>
</evidence>
<dbReference type="GO" id="GO:0005886">
    <property type="term" value="C:plasma membrane"/>
    <property type="evidence" value="ECO:0007669"/>
    <property type="project" value="UniProtKB-SubCell"/>
</dbReference>
<protein>
    <recommendedName>
        <fullName evidence="8">Probable membrane transporter protein</fullName>
    </recommendedName>
</protein>
<keyword evidence="6 8" id="KW-1133">Transmembrane helix</keyword>
<dbReference type="InterPro" id="IPR052017">
    <property type="entry name" value="TSUP"/>
</dbReference>
<comment type="similarity">
    <text evidence="2 8">Belongs to the 4-toluene sulfonate uptake permease (TSUP) (TC 2.A.102) family.</text>
</comment>
<evidence type="ECO:0000313" key="10">
    <source>
        <dbReference type="Proteomes" id="UP000199702"/>
    </source>
</evidence>
<dbReference type="PANTHER" id="PTHR30269">
    <property type="entry name" value="TRANSMEMBRANE PROTEIN YFCA"/>
    <property type="match status" value="1"/>
</dbReference>
<evidence type="ECO:0000256" key="6">
    <source>
        <dbReference type="ARBA" id="ARBA00022989"/>
    </source>
</evidence>
<dbReference type="Pfam" id="PF01925">
    <property type="entry name" value="TauE"/>
    <property type="match status" value="1"/>
</dbReference>
<keyword evidence="4 8" id="KW-1003">Cell membrane</keyword>
<reference evidence="10" key="1">
    <citation type="submission" date="2016-10" db="EMBL/GenBank/DDBJ databases">
        <authorList>
            <person name="Varghese N."/>
            <person name="Submissions S."/>
        </authorList>
    </citation>
    <scope>NUCLEOTIDE SEQUENCE [LARGE SCALE GENOMIC DNA]</scope>
    <source>
        <strain evidence="10">DSM 17934</strain>
    </source>
</reference>
<evidence type="ECO:0000256" key="3">
    <source>
        <dbReference type="ARBA" id="ARBA00022448"/>
    </source>
</evidence>
<dbReference type="AlphaFoldDB" id="A0A1H6UHH9"/>
<dbReference type="STRING" id="402734.SAMN05660918_1836"/>
<keyword evidence="10" id="KW-1185">Reference proteome</keyword>
<evidence type="ECO:0000256" key="5">
    <source>
        <dbReference type="ARBA" id="ARBA00022692"/>
    </source>
</evidence>
<dbReference type="OrthoDB" id="8480055at2"/>
<evidence type="ECO:0000256" key="2">
    <source>
        <dbReference type="ARBA" id="ARBA00009142"/>
    </source>
</evidence>
<evidence type="ECO:0000256" key="4">
    <source>
        <dbReference type="ARBA" id="ARBA00022475"/>
    </source>
</evidence>
<accession>A0A1H6UHH9</accession>
<keyword evidence="3" id="KW-0813">Transport</keyword>
<dbReference type="Proteomes" id="UP000199702">
    <property type="component" value="Unassembled WGS sequence"/>
</dbReference>
<dbReference type="InterPro" id="IPR002781">
    <property type="entry name" value="TM_pro_TauE-like"/>
</dbReference>
<feature type="transmembrane region" description="Helical" evidence="8">
    <location>
        <begin position="175"/>
        <end position="194"/>
    </location>
</feature>
<keyword evidence="5 8" id="KW-0812">Transmembrane</keyword>
<feature type="transmembrane region" description="Helical" evidence="8">
    <location>
        <begin position="206"/>
        <end position="225"/>
    </location>
</feature>
<organism evidence="9 10">
    <name type="scientific">Flavobacterium terrigena</name>
    <dbReference type="NCBI Taxonomy" id="402734"/>
    <lineage>
        <taxon>Bacteria</taxon>
        <taxon>Pseudomonadati</taxon>
        <taxon>Bacteroidota</taxon>
        <taxon>Flavobacteriia</taxon>
        <taxon>Flavobacteriales</taxon>
        <taxon>Flavobacteriaceae</taxon>
        <taxon>Flavobacterium</taxon>
    </lineage>
</organism>